<dbReference type="RefSeq" id="XP_033449759.1">
    <property type="nucleotide sequence ID" value="XM_033592067.1"/>
</dbReference>
<keyword evidence="2" id="KW-1185">Reference proteome</keyword>
<dbReference type="OrthoDB" id="5341873at2759"/>
<accession>A0A6A5RM83</accession>
<dbReference type="AlphaFoldDB" id="A0A6A5RM83"/>
<dbReference type="EMBL" id="ML978965">
    <property type="protein sequence ID" value="KAF1929511.1"/>
    <property type="molecule type" value="Genomic_DNA"/>
</dbReference>
<organism evidence="1 2">
    <name type="scientific">Didymella exigua CBS 183.55</name>
    <dbReference type="NCBI Taxonomy" id="1150837"/>
    <lineage>
        <taxon>Eukaryota</taxon>
        <taxon>Fungi</taxon>
        <taxon>Dikarya</taxon>
        <taxon>Ascomycota</taxon>
        <taxon>Pezizomycotina</taxon>
        <taxon>Dothideomycetes</taxon>
        <taxon>Pleosporomycetidae</taxon>
        <taxon>Pleosporales</taxon>
        <taxon>Pleosporineae</taxon>
        <taxon>Didymellaceae</taxon>
        <taxon>Didymella</taxon>
    </lineage>
</organism>
<evidence type="ECO:0000313" key="1">
    <source>
        <dbReference type="EMBL" id="KAF1929511.1"/>
    </source>
</evidence>
<dbReference type="GeneID" id="54349735"/>
<gene>
    <name evidence="1" type="ORF">M421DRAFT_419295</name>
</gene>
<proteinExistence type="predicted"/>
<reference evidence="1" key="1">
    <citation type="journal article" date="2020" name="Stud. Mycol.">
        <title>101 Dothideomycetes genomes: a test case for predicting lifestyles and emergence of pathogens.</title>
        <authorList>
            <person name="Haridas S."/>
            <person name="Albert R."/>
            <person name="Binder M."/>
            <person name="Bloem J."/>
            <person name="Labutti K."/>
            <person name="Salamov A."/>
            <person name="Andreopoulos B."/>
            <person name="Baker S."/>
            <person name="Barry K."/>
            <person name="Bills G."/>
            <person name="Bluhm B."/>
            <person name="Cannon C."/>
            <person name="Castanera R."/>
            <person name="Culley D."/>
            <person name="Daum C."/>
            <person name="Ezra D."/>
            <person name="Gonzalez J."/>
            <person name="Henrissat B."/>
            <person name="Kuo A."/>
            <person name="Liang C."/>
            <person name="Lipzen A."/>
            <person name="Lutzoni F."/>
            <person name="Magnuson J."/>
            <person name="Mondo S."/>
            <person name="Nolan M."/>
            <person name="Ohm R."/>
            <person name="Pangilinan J."/>
            <person name="Park H.-J."/>
            <person name="Ramirez L."/>
            <person name="Alfaro M."/>
            <person name="Sun H."/>
            <person name="Tritt A."/>
            <person name="Yoshinaga Y."/>
            <person name="Zwiers L.-H."/>
            <person name="Turgeon B."/>
            <person name="Goodwin S."/>
            <person name="Spatafora J."/>
            <person name="Crous P."/>
            <person name="Grigoriev I."/>
        </authorList>
    </citation>
    <scope>NUCLEOTIDE SEQUENCE</scope>
    <source>
        <strain evidence="1">CBS 183.55</strain>
    </source>
</reference>
<sequence>MGLVRVGGAWRGWSCGLDVRRRVLLASVYIFPYNYLLYRLRCFSSLAFVNNSEHSLFNLDKPIMPTPLDRATNQRAPFFAFAALITGVAAWSIWGQDLFPSADPTGDPETWTRDQCIAWLNHRDLHPSPLATTPELLERIKANMRVNSDGTYGATGRQ</sequence>
<evidence type="ECO:0000313" key="2">
    <source>
        <dbReference type="Proteomes" id="UP000800082"/>
    </source>
</evidence>
<name>A0A6A5RM83_9PLEO</name>
<protein>
    <submittedName>
        <fullName evidence="1">Uncharacterized protein</fullName>
    </submittedName>
</protein>
<dbReference type="Proteomes" id="UP000800082">
    <property type="component" value="Unassembled WGS sequence"/>
</dbReference>